<organism evidence="3 4">
    <name type="scientific">Ceriporiopsis subvermispora (strain B)</name>
    <name type="common">White-rot fungus</name>
    <name type="synonym">Gelatoporia subvermispora</name>
    <dbReference type="NCBI Taxonomy" id="914234"/>
    <lineage>
        <taxon>Eukaryota</taxon>
        <taxon>Fungi</taxon>
        <taxon>Dikarya</taxon>
        <taxon>Basidiomycota</taxon>
        <taxon>Agaricomycotina</taxon>
        <taxon>Agaricomycetes</taxon>
        <taxon>Polyporales</taxon>
        <taxon>Gelatoporiaceae</taxon>
        <taxon>Gelatoporia</taxon>
    </lineage>
</organism>
<sequence length="180" mass="20544">MAPLTSFELLSAELAQNPTTDYCQLSANLIIIYDYLITFGAEVDQIWASKRKTNFATIIFFVNRYNMLIQATFWVAEYFVQWSSIKVSDLHNLCSFYFGLLFAINSTQMVLSVTNTFKTLTYFIMSLSSIIISRLILDIREVPLKRGTYIMSTLRRTQQTVPPDLQPSVTDGEMPTSESA</sequence>
<dbReference type="EMBL" id="KB445799">
    <property type="protein sequence ID" value="EMD35944.1"/>
    <property type="molecule type" value="Genomic_DNA"/>
</dbReference>
<gene>
    <name evidence="3" type="ORF">CERSUDRAFT_96170</name>
</gene>
<evidence type="ECO:0000313" key="3">
    <source>
        <dbReference type="EMBL" id="EMD35944.1"/>
    </source>
</evidence>
<dbReference type="HOGENOM" id="CLU_1496016_0_0_1"/>
<feature type="domain" description="DUF6533" evidence="2">
    <location>
        <begin position="22"/>
        <end position="69"/>
    </location>
</feature>
<proteinExistence type="predicted"/>
<evidence type="ECO:0000256" key="1">
    <source>
        <dbReference type="SAM" id="MobiDB-lite"/>
    </source>
</evidence>
<evidence type="ECO:0000259" key="2">
    <source>
        <dbReference type="Pfam" id="PF20151"/>
    </source>
</evidence>
<feature type="region of interest" description="Disordered" evidence="1">
    <location>
        <begin position="158"/>
        <end position="180"/>
    </location>
</feature>
<protein>
    <recommendedName>
        <fullName evidence="2">DUF6533 domain-containing protein</fullName>
    </recommendedName>
</protein>
<dbReference type="AlphaFoldDB" id="M2PIH8"/>
<dbReference type="OrthoDB" id="2745134at2759"/>
<dbReference type="Proteomes" id="UP000016930">
    <property type="component" value="Unassembled WGS sequence"/>
</dbReference>
<dbReference type="InterPro" id="IPR045340">
    <property type="entry name" value="DUF6533"/>
</dbReference>
<keyword evidence="4" id="KW-1185">Reference proteome</keyword>
<accession>M2PIH8</accession>
<evidence type="ECO:0000313" key="4">
    <source>
        <dbReference type="Proteomes" id="UP000016930"/>
    </source>
</evidence>
<name>M2PIH8_CERS8</name>
<reference evidence="3 4" key="1">
    <citation type="journal article" date="2012" name="Proc. Natl. Acad. Sci. U.S.A.">
        <title>Comparative genomics of Ceriporiopsis subvermispora and Phanerochaete chrysosporium provide insight into selective ligninolysis.</title>
        <authorList>
            <person name="Fernandez-Fueyo E."/>
            <person name="Ruiz-Duenas F.J."/>
            <person name="Ferreira P."/>
            <person name="Floudas D."/>
            <person name="Hibbett D.S."/>
            <person name="Canessa P."/>
            <person name="Larrondo L.F."/>
            <person name="James T.Y."/>
            <person name="Seelenfreund D."/>
            <person name="Lobos S."/>
            <person name="Polanco R."/>
            <person name="Tello M."/>
            <person name="Honda Y."/>
            <person name="Watanabe T."/>
            <person name="Watanabe T."/>
            <person name="Ryu J.S."/>
            <person name="Kubicek C.P."/>
            <person name="Schmoll M."/>
            <person name="Gaskell J."/>
            <person name="Hammel K.E."/>
            <person name="St John F.J."/>
            <person name="Vanden Wymelenberg A."/>
            <person name="Sabat G."/>
            <person name="Splinter BonDurant S."/>
            <person name="Syed K."/>
            <person name="Yadav J.S."/>
            <person name="Doddapaneni H."/>
            <person name="Subramanian V."/>
            <person name="Lavin J.L."/>
            <person name="Oguiza J.A."/>
            <person name="Perez G."/>
            <person name="Pisabarro A.G."/>
            <person name="Ramirez L."/>
            <person name="Santoyo F."/>
            <person name="Master E."/>
            <person name="Coutinho P.M."/>
            <person name="Henrissat B."/>
            <person name="Lombard V."/>
            <person name="Magnuson J.K."/>
            <person name="Kuees U."/>
            <person name="Hori C."/>
            <person name="Igarashi K."/>
            <person name="Samejima M."/>
            <person name="Held B.W."/>
            <person name="Barry K.W."/>
            <person name="LaButti K.M."/>
            <person name="Lapidus A."/>
            <person name="Lindquist E.A."/>
            <person name="Lucas S.M."/>
            <person name="Riley R."/>
            <person name="Salamov A.A."/>
            <person name="Hoffmeister D."/>
            <person name="Schwenk D."/>
            <person name="Hadar Y."/>
            <person name="Yarden O."/>
            <person name="de Vries R.P."/>
            <person name="Wiebenga A."/>
            <person name="Stenlid J."/>
            <person name="Eastwood D."/>
            <person name="Grigoriev I.V."/>
            <person name="Berka R.M."/>
            <person name="Blanchette R.A."/>
            <person name="Kersten P."/>
            <person name="Martinez A.T."/>
            <person name="Vicuna R."/>
            <person name="Cullen D."/>
        </authorList>
    </citation>
    <scope>NUCLEOTIDE SEQUENCE [LARGE SCALE GENOMIC DNA]</scope>
    <source>
        <strain evidence="3 4">B</strain>
    </source>
</reference>
<dbReference type="Pfam" id="PF20151">
    <property type="entry name" value="DUF6533"/>
    <property type="match status" value="1"/>
</dbReference>